<name>A0A6L2N3C0_TANCI</name>
<gene>
    <name evidence="2" type="ORF">Tci_052684</name>
</gene>
<reference evidence="2" key="1">
    <citation type="journal article" date="2019" name="Sci. Rep.">
        <title>Draft genome of Tanacetum cinerariifolium, the natural source of mosquito coil.</title>
        <authorList>
            <person name="Yamashiro T."/>
            <person name="Shiraishi A."/>
            <person name="Satake H."/>
            <person name="Nakayama K."/>
        </authorList>
    </citation>
    <scope>NUCLEOTIDE SEQUENCE</scope>
</reference>
<dbReference type="PANTHER" id="PTHR33672:SF3">
    <property type="entry name" value="YCF3-INTERACTING PROTEIN 1, CHLOROPLASTIC"/>
    <property type="match status" value="1"/>
</dbReference>
<accession>A0A6L2N3C0</accession>
<evidence type="ECO:0000313" key="2">
    <source>
        <dbReference type="EMBL" id="GEU80706.1"/>
    </source>
</evidence>
<dbReference type="PANTHER" id="PTHR33672">
    <property type="entry name" value="YCF3-INTERACTING PROTEIN 1, CHLOROPLASTIC"/>
    <property type="match status" value="1"/>
</dbReference>
<sequence length="1112" mass="124851">MIEDPREVERKRLLGIDDADTPTREDLAAVLEEVNEGKIPRDRIALQMLADEMVQWPNLEVEATKKGPRKSLYAKATDTGVDPEVAAKRLNIDWDTAAEIEEEAASDESEVPSVLGYGALYLVTAFPVIIGMERSLLIMFEMKGRDEMVKREAYVGMLRGMKYKRYNGVRECELSHVDIIWERKSEPPESEASTFAITTRSGFITRDPPFQHRRNQRLSTALIGRLKKKCLSPWVSHVQVVIKKGVMTVVKNEKNELIPQRTVTGCKYKIPRDLHPRLPSEDFVMFELPNDAIGIYHRMFDFSGVQIPFSSFLLALIKHYRVHFSQLGPLGLNKKSGFFLIDRRAIPDAMVWRHTNAAIDDPRPAAGSFNMVDVQRLSAHVIKLRDMPEGMPTLKRLPFYCTPPTVAEAVIPDHTSEDLAAGTPSFKIVAKAEASQNTTHPSLFVGDDDESDDDDDDACVEIPLVTPLRSAVVIPSSGNQGRSFVAPTTEGSNTRDSWGKGVMVDDANAPSFGVSRPRPSSGPASSFKDVSNDTIHIDFFPFSAGPYYATYPEGGVARNCEFTREEWDAPYRPTFGVLTKEVFKDPTVCKTMMHKFPTSGEMVRVESLSDDQPTAKMSVLNYMIMGHGDALKKQVFGLNDNLTSSDASFDKSKGKGKERKKKIKSLGKSLDNLHAEVARLSAAFNQVTILEAERDEEILRLKATPLNLPLISQNDYAFLNKIYEYATEPLSVILQLEPEILVYPANVPIPRGTRISPPITKDSTVTHVFESLELFANVNFTAFVVAFKHNEEMVNTKVDGSDPKMTNNNAAAKSEHAFVHGISVALDDVMKLVEVRSGRVPSSPDDVVVAFSAHEKGDGLDSSFGYGKEATVNLPSGSSHDVVVHQSPLLRRRDHCVSSSGFMLKLVCFNFAFPYVFRVYELDTTYQTFYPEMRIEFCSLDGVSLLPNNTTYFVNSICRIEEDDPDDIADIFKIKGNLFDFETPMWETFNDFNHLLKINNDLFNFNIQGTGTYEEYESNNPVTRDLEETWLDNEVPYQLCDHICESYRFKNGIAKWPTCSSDVDGFCNGCKLPGMVRVGSMIYFQDHKWYDKLVNGRLKDETLAFKVKVEES</sequence>
<dbReference type="GO" id="GO:0009535">
    <property type="term" value="C:chloroplast thylakoid membrane"/>
    <property type="evidence" value="ECO:0007669"/>
    <property type="project" value="InterPro"/>
</dbReference>
<protein>
    <submittedName>
        <fullName evidence="2">Ycf3-interacting protein 1, chloroplastic</fullName>
    </submittedName>
</protein>
<dbReference type="AlphaFoldDB" id="A0A6L2N3C0"/>
<dbReference type="EMBL" id="BKCJ010008128">
    <property type="protein sequence ID" value="GEU80706.1"/>
    <property type="molecule type" value="Genomic_DNA"/>
</dbReference>
<dbReference type="InterPro" id="IPR040340">
    <property type="entry name" value="CEST/Y3IP1"/>
</dbReference>
<evidence type="ECO:0000256" key="1">
    <source>
        <dbReference type="SAM" id="MobiDB-lite"/>
    </source>
</evidence>
<dbReference type="GO" id="GO:0080183">
    <property type="term" value="P:response to photooxidative stress"/>
    <property type="evidence" value="ECO:0007669"/>
    <property type="project" value="InterPro"/>
</dbReference>
<proteinExistence type="predicted"/>
<feature type="region of interest" description="Disordered" evidence="1">
    <location>
        <begin position="481"/>
        <end position="501"/>
    </location>
</feature>
<dbReference type="GO" id="GO:0048564">
    <property type="term" value="P:photosystem I assembly"/>
    <property type="evidence" value="ECO:0007669"/>
    <property type="project" value="InterPro"/>
</dbReference>
<organism evidence="2">
    <name type="scientific">Tanacetum cinerariifolium</name>
    <name type="common">Dalmatian daisy</name>
    <name type="synonym">Chrysanthemum cinerariifolium</name>
    <dbReference type="NCBI Taxonomy" id="118510"/>
    <lineage>
        <taxon>Eukaryota</taxon>
        <taxon>Viridiplantae</taxon>
        <taxon>Streptophyta</taxon>
        <taxon>Embryophyta</taxon>
        <taxon>Tracheophyta</taxon>
        <taxon>Spermatophyta</taxon>
        <taxon>Magnoliopsida</taxon>
        <taxon>eudicotyledons</taxon>
        <taxon>Gunneridae</taxon>
        <taxon>Pentapetalae</taxon>
        <taxon>asterids</taxon>
        <taxon>campanulids</taxon>
        <taxon>Asterales</taxon>
        <taxon>Asteraceae</taxon>
        <taxon>Asteroideae</taxon>
        <taxon>Anthemideae</taxon>
        <taxon>Anthemidinae</taxon>
        <taxon>Tanacetum</taxon>
    </lineage>
</organism>
<comment type="caution">
    <text evidence="2">The sequence shown here is derived from an EMBL/GenBank/DDBJ whole genome shotgun (WGS) entry which is preliminary data.</text>
</comment>